<evidence type="ECO:0000256" key="1">
    <source>
        <dbReference type="SAM" id="Phobius"/>
    </source>
</evidence>
<dbReference type="EMBL" id="JADKYY010000007">
    <property type="protein sequence ID" value="MBF5027469.1"/>
    <property type="molecule type" value="Genomic_DNA"/>
</dbReference>
<gene>
    <name evidence="2" type="ORF">IC612_06630</name>
</gene>
<reference evidence="2" key="1">
    <citation type="submission" date="2020-11" db="EMBL/GenBank/DDBJ databases">
        <title>Genome seq and assembly of Planobacterium sp.</title>
        <authorList>
            <person name="Chhetri G."/>
        </authorList>
    </citation>
    <scope>NUCLEOTIDE SEQUENCE</scope>
    <source>
        <strain evidence="2">GCR5</strain>
    </source>
</reference>
<feature type="transmembrane region" description="Helical" evidence="1">
    <location>
        <begin position="128"/>
        <end position="145"/>
    </location>
</feature>
<sequence length="240" mass="26482">MEILNQPNPIQRPERNFGSVLSHSFEIYKGIFLYALLAMVLYVVASFAIQLLFGIDSQSLVEQMGEDPESITLERILEIEGVGLYYGASGLMGILIAPLFAGLIYMADKYQRGAALTTSDLFYGYRHNTLNILIYSLLSTVLISIGFALCFFPGILIAPLFMLGYPLLVLKNANAMEALQHSFTIAKQNYGSFLAITVVGFLISMAGLLFCLIGILASFPFLYAAMYSSYLAFARDPRSV</sequence>
<feature type="transmembrane region" description="Helical" evidence="1">
    <location>
        <begin position="84"/>
        <end position="107"/>
    </location>
</feature>
<accession>A0A930YW94</accession>
<evidence type="ECO:0000313" key="3">
    <source>
        <dbReference type="Proteomes" id="UP000694480"/>
    </source>
</evidence>
<keyword evidence="1" id="KW-0472">Membrane</keyword>
<feature type="transmembrane region" description="Helical" evidence="1">
    <location>
        <begin position="190"/>
        <end position="223"/>
    </location>
</feature>
<dbReference type="RefSeq" id="WP_194739397.1">
    <property type="nucleotide sequence ID" value="NZ_JADKYY010000007.1"/>
</dbReference>
<dbReference type="Proteomes" id="UP000694480">
    <property type="component" value="Unassembled WGS sequence"/>
</dbReference>
<keyword evidence="3" id="KW-1185">Reference proteome</keyword>
<dbReference type="AlphaFoldDB" id="A0A930YW94"/>
<proteinExistence type="predicted"/>
<feature type="transmembrane region" description="Helical" evidence="1">
    <location>
        <begin position="31"/>
        <end position="55"/>
    </location>
</feature>
<comment type="caution">
    <text evidence="2">The sequence shown here is derived from an EMBL/GenBank/DDBJ whole genome shotgun (WGS) entry which is preliminary data.</text>
</comment>
<protein>
    <submittedName>
        <fullName evidence="2">Beta-carotene 15,15'-monooxygenase</fullName>
    </submittedName>
</protein>
<keyword evidence="1" id="KW-0812">Transmembrane</keyword>
<evidence type="ECO:0000313" key="2">
    <source>
        <dbReference type="EMBL" id="MBF5027469.1"/>
    </source>
</evidence>
<feature type="transmembrane region" description="Helical" evidence="1">
    <location>
        <begin position="151"/>
        <end position="170"/>
    </location>
</feature>
<name>A0A930YW94_9FLAO</name>
<keyword evidence="1" id="KW-1133">Transmembrane helix</keyword>
<organism evidence="2 3">
    <name type="scientific">Planobacterium oryzisoli</name>
    <dbReference type="NCBI Taxonomy" id="2771435"/>
    <lineage>
        <taxon>Bacteria</taxon>
        <taxon>Pseudomonadati</taxon>
        <taxon>Bacteroidota</taxon>
        <taxon>Flavobacteriia</taxon>
        <taxon>Flavobacteriales</taxon>
        <taxon>Weeksellaceae</taxon>
        <taxon>Chryseobacterium group</taxon>
        <taxon>Chryseobacterium</taxon>
    </lineage>
</organism>